<dbReference type="Proteomes" id="UP001148629">
    <property type="component" value="Unassembled WGS sequence"/>
</dbReference>
<accession>A0ACC1SUS6</accession>
<name>A0ACC1SUS6_9HYPO</name>
<evidence type="ECO:0000313" key="1">
    <source>
        <dbReference type="EMBL" id="KAJ3546932.1"/>
    </source>
</evidence>
<dbReference type="EMBL" id="JANRMS010000096">
    <property type="protein sequence ID" value="KAJ3546932.1"/>
    <property type="molecule type" value="Genomic_DNA"/>
</dbReference>
<comment type="caution">
    <text evidence="1">The sequence shown here is derived from an EMBL/GenBank/DDBJ whole genome shotgun (WGS) entry which is preliminary data.</text>
</comment>
<reference evidence="1" key="1">
    <citation type="submission" date="2022-08" db="EMBL/GenBank/DDBJ databases">
        <title>Genome Sequence of Fusarium decemcellulare.</title>
        <authorList>
            <person name="Buettner E."/>
        </authorList>
    </citation>
    <scope>NUCLEOTIDE SEQUENCE</scope>
    <source>
        <strain evidence="1">Babe19</strain>
    </source>
</reference>
<organism evidence="1 2">
    <name type="scientific">Fusarium decemcellulare</name>
    <dbReference type="NCBI Taxonomy" id="57161"/>
    <lineage>
        <taxon>Eukaryota</taxon>
        <taxon>Fungi</taxon>
        <taxon>Dikarya</taxon>
        <taxon>Ascomycota</taxon>
        <taxon>Pezizomycotina</taxon>
        <taxon>Sordariomycetes</taxon>
        <taxon>Hypocreomycetidae</taxon>
        <taxon>Hypocreales</taxon>
        <taxon>Nectriaceae</taxon>
        <taxon>Fusarium</taxon>
        <taxon>Fusarium decemcellulare species complex</taxon>
    </lineage>
</organism>
<evidence type="ECO:0000313" key="2">
    <source>
        <dbReference type="Proteomes" id="UP001148629"/>
    </source>
</evidence>
<proteinExistence type="predicted"/>
<protein>
    <submittedName>
        <fullName evidence="1">Uncharacterized protein</fullName>
    </submittedName>
</protein>
<gene>
    <name evidence="1" type="ORF">NM208_g1767</name>
</gene>
<keyword evidence="2" id="KW-1185">Reference proteome</keyword>
<sequence>MADDTAALKELQARLNASFEAIYHAKDARSLADAKNSLVGLTQATAGVALGPVFSIVAFAGLPINYMAIKIALDLKIFDHFASKPQSLEELVKATKADARLLNRILRLITALGWIKQDAVDVWQSTPLSRLATVPAFRDWLTVHFDTRMQTYSEFPEWLRKHDYKTSWASDTDNIWLQENGEPVWEYMASHPEYGARFDSAMSMQDSLPPEMSPPYPFPDELKDTKVDGESVTLVDVGGGFGQTIDSIKTNYPDLGGKFILQDLPKSIDALDAARSQTAGFQAMSHDFFKEQPVKGAKYYHMRRILHDWNDEKCLEILAAARSAMDPAYSKLLVVDFVLPDLNAGLLESHLDLMMMTTCDGQERSESEWHQLLGKAGFRIDRILRPEVGTTSVIEASIV</sequence>